<evidence type="ECO:0000256" key="3">
    <source>
        <dbReference type="SAM" id="MobiDB-lite"/>
    </source>
</evidence>
<accession>A0A2H3BVY4</accession>
<feature type="compositionally biased region" description="Low complexity" evidence="3">
    <location>
        <begin position="35"/>
        <end position="48"/>
    </location>
</feature>
<dbReference type="Pfam" id="PF23761">
    <property type="entry name" value="Beta-prop_DCAF4"/>
    <property type="match status" value="1"/>
</dbReference>
<dbReference type="PANTHER" id="PTHR44472:SF1">
    <property type="entry name" value="DDB1 AND CUL4 ASSOCIATED FACTOR 4"/>
    <property type="match status" value="1"/>
</dbReference>
<dbReference type="AlphaFoldDB" id="A0A2H3BVY4"/>
<organism evidence="4 5">
    <name type="scientific">Armillaria solidipes</name>
    <dbReference type="NCBI Taxonomy" id="1076256"/>
    <lineage>
        <taxon>Eukaryota</taxon>
        <taxon>Fungi</taxon>
        <taxon>Dikarya</taxon>
        <taxon>Basidiomycota</taxon>
        <taxon>Agaricomycotina</taxon>
        <taxon>Agaricomycetes</taxon>
        <taxon>Agaricomycetidae</taxon>
        <taxon>Agaricales</taxon>
        <taxon>Marasmiineae</taxon>
        <taxon>Physalacriaceae</taxon>
        <taxon>Armillaria</taxon>
    </lineage>
</organism>
<dbReference type="InterPro" id="IPR015943">
    <property type="entry name" value="WD40/YVTN_repeat-like_dom_sf"/>
</dbReference>
<reference evidence="5" key="1">
    <citation type="journal article" date="2017" name="Nat. Ecol. Evol.">
        <title>Genome expansion and lineage-specific genetic innovations in the forest pathogenic fungi Armillaria.</title>
        <authorList>
            <person name="Sipos G."/>
            <person name="Prasanna A.N."/>
            <person name="Walter M.C."/>
            <person name="O'Connor E."/>
            <person name="Balint B."/>
            <person name="Krizsan K."/>
            <person name="Kiss B."/>
            <person name="Hess J."/>
            <person name="Varga T."/>
            <person name="Slot J."/>
            <person name="Riley R."/>
            <person name="Boka B."/>
            <person name="Rigling D."/>
            <person name="Barry K."/>
            <person name="Lee J."/>
            <person name="Mihaltcheva S."/>
            <person name="LaButti K."/>
            <person name="Lipzen A."/>
            <person name="Waldron R."/>
            <person name="Moloney N.M."/>
            <person name="Sperisen C."/>
            <person name="Kredics L."/>
            <person name="Vagvoelgyi C."/>
            <person name="Patrignani A."/>
            <person name="Fitzpatrick D."/>
            <person name="Nagy I."/>
            <person name="Doyle S."/>
            <person name="Anderson J.B."/>
            <person name="Grigoriev I.V."/>
            <person name="Gueldener U."/>
            <person name="Muensterkoetter M."/>
            <person name="Nagy L.G."/>
        </authorList>
    </citation>
    <scope>NUCLEOTIDE SEQUENCE [LARGE SCALE GENOMIC DNA]</scope>
    <source>
        <strain evidence="5">28-4</strain>
    </source>
</reference>
<dbReference type="Gene3D" id="2.130.10.10">
    <property type="entry name" value="YVTN repeat-like/Quinoprotein amine dehydrogenase"/>
    <property type="match status" value="1"/>
</dbReference>
<evidence type="ECO:0000256" key="2">
    <source>
        <dbReference type="ARBA" id="ARBA00022737"/>
    </source>
</evidence>
<keyword evidence="2" id="KW-0677">Repeat</keyword>
<proteinExistence type="predicted"/>
<dbReference type="InterPro" id="IPR052254">
    <property type="entry name" value="CUL4-DDB1_E3_ligase_receptor"/>
</dbReference>
<dbReference type="PANTHER" id="PTHR44472">
    <property type="entry name" value="DDB1- AND CUL4-ASSOCIATED FACTOR 4-RELATED"/>
    <property type="match status" value="1"/>
</dbReference>
<evidence type="ECO:0000313" key="5">
    <source>
        <dbReference type="Proteomes" id="UP000218334"/>
    </source>
</evidence>
<evidence type="ECO:0000256" key="1">
    <source>
        <dbReference type="ARBA" id="ARBA00022574"/>
    </source>
</evidence>
<keyword evidence="1" id="KW-0853">WD repeat</keyword>
<evidence type="ECO:0000313" key="4">
    <source>
        <dbReference type="EMBL" id="PBK75019.1"/>
    </source>
</evidence>
<evidence type="ECO:0008006" key="6">
    <source>
        <dbReference type="Google" id="ProtNLM"/>
    </source>
</evidence>
<dbReference type="InterPro" id="IPR036322">
    <property type="entry name" value="WD40_repeat_dom_sf"/>
</dbReference>
<protein>
    <recommendedName>
        <fullName evidence="6">WD40 repeat-like protein</fullName>
    </recommendedName>
</protein>
<name>A0A2H3BVY4_9AGAR</name>
<dbReference type="STRING" id="1076256.A0A2H3BVY4"/>
<dbReference type="EMBL" id="KZ293418">
    <property type="protein sequence ID" value="PBK75019.1"/>
    <property type="molecule type" value="Genomic_DNA"/>
</dbReference>
<gene>
    <name evidence="4" type="ORF">ARMSODRAFT_971000</name>
</gene>
<keyword evidence="5" id="KW-1185">Reference proteome</keyword>
<dbReference type="Proteomes" id="UP000218334">
    <property type="component" value="Unassembled WGS sequence"/>
</dbReference>
<sequence>MPLELNGFYWDEERKRYFPNSSKPRTDTRPKEPISASTTAAASQTFTSRNRRQASQWNLTNALRRSSSHAEINRVQQSVFGWIPSLNDSYATASELLSSNIASSSRTMSSRPPVVGKITAFCSTDLNGQPRRFLGDDRGFLYSCDLHDLEWAPQFNLHPSSQISSICSSGDFCISRRPSATCFGASSKIAVQNLRMPMRTTLLTLNRVHDIWTSHLRDRTLVLGANKQAVLLRDVEASSPVEPLHTNSDVFAIEQKDNLIYTGTRGGSILVFDKRTTDRKSHGQKIFDGRVRSSVVHLSCFHDTKMLVSHMDGTLCALDLRYPTARESIMEFRGHVNRLSRTLGTAIDPCEDFLYAAGDDGRVRGWSLRTGGDAFWDIPGPGSAEPIVAMQVTEEKRDGACLWAAGGRVLGRYYLGQTR</sequence>
<feature type="region of interest" description="Disordered" evidence="3">
    <location>
        <begin position="19"/>
        <end position="51"/>
    </location>
</feature>
<dbReference type="SUPFAM" id="SSF50978">
    <property type="entry name" value="WD40 repeat-like"/>
    <property type="match status" value="1"/>
</dbReference>